<dbReference type="KEGG" id="far:ABE41_005775"/>
<dbReference type="RefSeq" id="WP_066287405.1">
    <property type="nucleotide sequence ID" value="NZ_CP016761.1"/>
</dbReference>
<dbReference type="InterPro" id="IPR001279">
    <property type="entry name" value="Metallo-B-lactamas"/>
</dbReference>
<dbReference type="PANTHER" id="PTHR42951">
    <property type="entry name" value="METALLO-BETA-LACTAMASE DOMAIN-CONTAINING"/>
    <property type="match status" value="1"/>
</dbReference>
<feature type="domain" description="Metallo-beta-lactamase" evidence="1">
    <location>
        <begin position="39"/>
        <end position="248"/>
    </location>
</feature>
<dbReference type="GO" id="GO:0016787">
    <property type="term" value="F:hydrolase activity"/>
    <property type="evidence" value="ECO:0007669"/>
    <property type="project" value="UniProtKB-KW"/>
</dbReference>
<dbReference type="InterPro" id="IPR036866">
    <property type="entry name" value="RibonucZ/Hydroxyglut_hydro"/>
</dbReference>
<keyword evidence="3" id="KW-1185">Reference proteome</keyword>
<dbReference type="Gene3D" id="3.60.15.10">
    <property type="entry name" value="Ribonuclease Z/Hydroxyacylglutathione hydrolase-like"/>
    <property type="match status" value="1"/>
</dbReference>
<organism evidence="2 3">
    <name type="scientific">Fictibacillus arsenicus</name>
    <dbReference type="NCBI Taxonomy" id="255247"/>
    <lineage>
        <taxon>Bacteria</taxon>
        <taxon>Bacillati</taxon>
        <taxon>Bacillota</taxon>
        <taxon>Bacilli</taxon>
        <taxon>Bacillales</taxon>
        <taxon>Fictibacillaceae</taxon>
        <taxon>Fictibacillus</taxon>
    </lineage>
</organism>
<evidence type="ECO:0000259" key="1">
    <source>
        <dbReference type="SMART" id="SM00849"/>
    </source>
</evidence>
<dbReference type="AlphaFoldDB" id="A0A1B1Z2H5"/>
<keyword evidence="2" id="KW-0378">Hydrolase</keyword>
<accession>A0A1B1Z2H5</accession>
<proteinExistence type="predicted"/>
<dbReference type="OrthoDB" id="9802248at2"/>
<evidence type="ECO:0000313" key="3">
    <source>
        <dbReference type="Proteomes" id="UP000077412"/>
    </source>
</evidence>
<dbReference type="PANTHER" id="PTHR42951:SF17">
    <property type="entry name" value="METALLO-BETA-LACTAMASE DOMAIN-CONTAINING PROTEIN"/>
    <property type="match status" value="1"/>
</dbReference>
<dbReference type="Proteomes" id="UP000077412">
    <property type="component" value="Chromosome"/>
</dbReference>
<dbReference type="Pfam" id="PF00753">
    <property type="entry name" value="Lactamase_B"/>
    <property type="match status" value="1"/>
</dbReference>
<protein>
    <submittedName>
        <fullName evidence="2">MBL fold metallo-hydrolase</fullName>
    </submittedName>
</protein>
<name>A0A1B1Z2H5_9BACL</name>
<dbReference type="STRING" id="255247.ABE41_005775"/>
<gene>
    <name evidence="2" type="ORF">ABE41_005775</name>
</gene>
<dbReference type="InterPro" id="IPR050855">
    <property type="entry name" value="NDM-1-like"/>
</dbReference>
<dbReference type="SMART" id="SM00849">
    <property type="entry name" value="Lactamase_B"/>
    <property type="match status" value="1"/>
</dbReference>
<dbReference type="SUPFAM" id="SSF56281">
    <property type="entry name" value="Metallo-hydrolase/oxidoreductase"/>
    <property type="match status" value="1"/>
</dbReference>
<reference evidence="2 3" key="1">
    <citation type="submission" date="2016-08" db="EMBL/GenBank/DDBJ databases">
        <title>Complete genome sequence of Fictibacillus arsenicus G25-54, a strain with toxicity to nematodes and a potential arsenic-resistance activity.</title>
        <authorList>
            <person name="Zheng Z."/>
        </authorList>
    </citation>
    <scope>NUCLEOTIDE SEQUENCE [LARGE SCALE GENOMIC DNA]</scope>
    <source>
        <strain evidence="2 3">G25-54</strain>
    </source>
</reference>
<evidence type="ECO:0000313" key="2">
    <source>
        <dbReference type="EMBL" id="ANX11509.1"/>
    </source>
</evidence>
<sequence length="281" mass="31263">MEHQSENKDMNHEFLPMTSVANNTGDQIAPGVYVLTTKIVNVYFIQSTEDHHTYYLVDAGMPKSGDMICEWAEKWFNHPPKAILLTHGHFDHVGAVNELAEKWGVPVYAHHEEIPYLNGQKDYPEPDPSVNGGLVTKLSPMFPNHGIDLGNYVQSLPEDGTIPGLTGWRWIHTPGHTPGHVSFFRESDRVLVAGDAFITVEQESLYKVLTQKQEMNGPPKYFTTDWQLAKNSVQALAALQPSVAATGHGVPMNGPKLTEELNKLAENFDELAIPAHGKYVD</sequence>
<dbReference type="EMBL" id="CP016761">
    <property type="protein sequence ID" value="ANX11509.1"/>
    <property type="molecule type" value="Genomic_DNA"/>
</dbReference>
<dbReference type="CDD" id="cd07721">
    <property type="entry name" value="yflN-like_MBL-fold"/>
    <property type="match status" value="1"/>
</dbReference>